<dbReference type="GO" id="GO:0003677">
    <property type="term" value="F:DNA binding"/>
    <property type="evidence" value="ECO:0007669"/>
    <property type="project" value="UniProtKB-KW"/>
</dbReference>
<dbReference type="CDD" id="cd07377">
    <property type="entry name" value="WHTH_GntR"/>
    <property type="match status" value="1"/>
</dbReference>
<evidence type="ECO:0000313" key="6">
    <source>
        <dbReference type="Proteomes" id="UP000043764"/>
    </source>
</evidence>
<dbReference type="SUPFAM" id="SSF46785">
    <property type="entry name" value="Winged helix' DNA-binding domain"/>
    <property type="match status" value="1"/>
</dbReference>
<sequence>MNAAAFLSPDEWLETSGGPRYVRLRQRLEQGIEDGVLPPNSSLPPEREIADITGLSRATVRKAIQELVKQGAIVQRQGSGSFVRDAAPRLEQSLSHLTSFTEDMRHRGMETSSKWLERGVFLPSTEEIEVLGLPADGQVARICRLREAGGRPMAVERASLPLDILPNPLAVRESLYDLLGESGSRPVRAIQKISAVNLAEEDATLLGVAEGVAGLSIQRISYLESGRVAEFTRSNYRGDAYDFVAELRLTP</sequence>
<name>A0A0H5D6Y9_9RHOB</name>
<dbReference type="Pfam" id="PF00392">
    <property type="entry name" value="GntR"/>
    <property type="match status" value="1"/>
</dbReference>
<dbReference type="RefSeq" id="WP_050674380.1">
    <property type="nucleotide sequence ID" value="NZ_CVRL01000046.1"/>
</dbReference>
<dbReference type="PRINTS" id="PR00035">
    <property type="entry name" value="HTHGNTR"/>
</dbReference>
<feature type="domain" description="HTH gntR-type" evidence="4">
    <location>
        <begin position="18"/>
        <end position="86"/>
    </location>
</feature>
<organism evidence="5 6">
    <name type="scientific">Phaeobacter italicus</name>
    <dbReference type="NCBI Taxonomy" id="481446"/>
    <lineage>
        <taxon>Bacteria</taxon>
        <taxon>Pseudomonadati</taxon>
        <taxon>Pseudomonadota</taxon>
        <taxon>Alphaproteobacteria</taxon>
        <taxon>Rhodobacterales</taxon>
        <taxon>Roseobacteraceae</taxon>
        <taxon>Phaeobacter</taxon>
    </lineage>
</organism>
<gene>
    <name evidence="5" type="primary">yvoA_2</name>
    <name evidence="5" type="ORF">NIT7321_03732</name>
</gene>
<dbReference type="GO" id="GO:0045892">
    <property type="term" value="P:negative regulation of DNA-templated transcription"/>
    <property type="evidence" value="ECO:0007669"/>
    <property type="project" value="TreeGrafter"/>
</dbReference>
<evidence type="ECO:0000313" key="5">
    <source>
        <dbReference type="EMBL" id="CRL12851.1"/>
    </source>
</evidence>
<evidence type="ECO:0000259" key="4">
    <source>
        <dbReference type="PROSITE" id="PS50949"/>
    </source>
</evidence>
<dbReference type="SMART" id="SM00866">
    <property type="entry name" value="UTRA"/>
    <property type="match status" value="1"/>
</dbReference>
<dbReference type="InterPro" id="IPR000524">
    <property type="entry name" value="Tscrpt_reg_HTH_GntR"/>
</dbReference>
<dbReference type="Gene3D" id="3.40.1410.10">
    <property type="entry name" value="Chorismate lyase-like"/>
    <property type="match status" value="1"/>
</dbReference>
<dbReference type="InterPro" id="IPR050679">
    <property type="entry name" value="Bact_HTH_transcr_reg"/>
</dbReference>
<evidence type="ECO:0000256" key="3">
    <source>
        <dbReference type="ARBA" id="ARBA00023163"/>
    </source>
</evidence>
<dbReference type="InterPro" id="IPR028978">
    <property type="entry name" value="Chorismate_lyase_/UTRA_dom_sf"/>
</dbReference>
<dbReference type="STRING" id="481446.NIT7645_02076"/>
<dbReference type="EMBL" id="CVRL01000046">
    <property type="protein sequence ID" value="CRL12851.1"/>
    <property type="molecule type" value="Genomic_DNA"/>
</dbReference>
<reference evidence="6" key="1">
    <citation type="submission" date="2015-05" db="EMBL/GenBank/DDBJ databases">
        <authorList>
            <person name="Rodrigo-Torres Lidia"/>
            <person name="Arahal R.David."/>
        </authorList>
    </citation>
    <scope>NUCLEOTIDE SEQUENCE [LARGE SCALE GENOMIC DNA]</scope>
    <source>
        <strain evidence="6">CECT 7321</strain>
    </source>
</reference>
<dbReference type="SMART" id="SM00345">
    <property type="entry name" value="HTH_GNTR"/>
    <property type="match status" value="1"/>
</dbReference>
<dbReference type="PANTHER" id="PTHR44846">
    <property type="entry name" value="MANNOSYL-D-GLYCERATE TRANSPORT/METABOLISM SYSTEM REPRESSOR MNGR-RELATED"/>
    <property type="match status" value="1"/>
</dbReference>
<proteinExistence type="predicted"/>
<dbReference type="InterPro" id="IPR036390">
    <property type="entry name" value="WH_DNA-bd_sf"/>
</dbReference>
<dbReference type="Pfam" id="PF07702">
    <property type="entry name" value="UTRA"/>
    <property type="match status" value="1"/>
</dbReference>
<dbReference type="PROSITE" id="PS50949">
    <property type="entry name" value="HTH_GNTR"/>
    <property type="match status" value="1"/>
</dbReference>
<dbReference type="InterPro" id="IPR011663">
    <property type="entry name" value="UTRA"/>
</dbReference>
<dbReference type="AlphaFoldDB" id="A0A0H5D6Y9"/>
<evidence type="ECO:0000256" key="1">
    <source>
        <dbReference type="ARBA" id="ARBA00023015"/>
    </source>
</evidence>
<dbReference type="Proteomes" id="UP000043764">
    <property type="component" value="Unassembled WGS sequence"/>
</dbReference>
<dbReference type="Gene3D" id="1.10.10.10">
    <property type="entry name" value="Winged helix-like DNA-binding domain superfamily/Winged helix DNA-binding domain"/>
    <property type="match status" value="1"/>
</dbReference>
<evidence type="ECO:0000256" key="2">
    <source>
        <dbReference type="ARBA" id="ARBA00023125"/>
    </source>
</evidence>
<keyword evidence="2" id="KW-0238">DNA-binding</keyword>
<keyword evidence="3" id="KW-0804">Transcription</keyword>
<accession>A0A0H5D6Y9</accession>
<protein>
    <submittedName>
        <fullName evidence="5">HTH-type transcriptional repressor YvoA</fullName>
    </submittedName>
</protein>
<dbReference type="PANTHER" id="PTHR44846:SF1">
    <property type="entry name" value="MANNOSYL-D-GLYCERATE TRANSPORT_METABOLISM SYSTEM REPRESSOR MNGR-RELATED"/>
    <property type="match status" value="1"/>
</dbReference>
<dbReference type="GO" id="GO:0003700">
    <property type="term" value="F:DNA-binding transcription factor activity"/>
    <property type="evidence" value="ECO:0007669"/>
    <property type="project" value="InterPro"/>
</dbReference>
<keyword evidence="1" id="KW-0805">Transcription regulation</keyword>
<dbReference type="SUPFAM" id="SSF64288">
    <property type="entry name" value="Chorismate lyase-like"/>
    <property type="match status" value="1"/>
</dbReference>
<dbReference type="InterPro" id="IPR036388">
    <property type="entry name" value="WH-like_DNA-bd_sf"/>
</dbReference>
<keyword evidence="6" id="KW-1185">Reference proteome</keyword>